<evidence type="ECO:0000313" key="1">
    <source>
        <dbReference type="EMBL" id="XBC48502.1"/>
    </source>
</evidence>
<gene>
    <name evidence="1" type="ORF">VUQ09_03670</name>
</gene>
<dbReference type="AlphaFoldDB" id="A0AB74TZE9"/>
<name>A0AB74TZE9_9LACT</name>
<accession>A0AB74TZE9</accession>
<reference evidence="1" key="1">
    <citation type="submission" date="2023-12" db="EMBL/GenBank/DDBJ databases">
        <title>Dolosigranulum savutii sp. nov. isolated from human upper respiratory samples collected in Botswana.</title>
        <authorList>
            <person name="Kelly M.S."/>
        </authorList>
    </citation>
    <scope>NUCLEOTIDE SEQUENCE</scope>
    <source>
        <strain evidence="1">MSK312</strain>
    </source>
</reference>
<proteinExistence type="predicted"/>
<organism evidence="1">
    <name type="scientific">Dolosigranulum savutiense</name>
    <dbReference type="NCBI Taxonomy" id="3110288"/>
    <lineage>
        <taxon>Bacteria</taxon>
        <taxon>Bacillati</taxon>
        <taxon>Bacillota</taxon>
        <taxon>Bacilli</taxon>
        <taxon>Lactobacillales</taxon>
        <taxon>Carnobacteriaceae</taxon>
        <taxon>Dolosigranulum</taxon>
    </lineage>
</organism>
<sequence>MIKGKTASGFVYEIDEHRLDDMELLELVAEADENMTLMPKVLSKLLGKKQKKRLYDFCREKNGNVPVEKTVRVMEEIFRDSPLKKS</sequence>
<dbReference type="EMBL" id="CP142434">
    <property type="protein sequence ID" value="XBC48502.1"/>
    <property type="molecule type" value="Genomic_DNA"/>
</dbReference>
<protein>
    <submittedName>
        <fullName evidence="1">Uncharacterized protein</fullName>
    </submittedName>
</protein>
<dbReference type="RefSeq" id="WP_347298484.1">
    <property type="nucleotide sequence ID" value="NZ_CP142434.1"/>
</dbReference>